<evidence type="ECO:0000313" key="1">
    <source>
        <dbReference type="EMBL" id="GAG99429.1"/>
    </source>
</evidence>
<gene>
    <name evidence="1" type="ORF">S01H4_41467</name>
</gene>
<dbReference type="AlphaFoldDB" id="X1BUK5"/>
<sequence>RFPGVKIRNPVFDTTPPEYIDLIITERGIIPPSAAYTVIQQLFEWKLGEE</sequence>
<dbReference type="EMBL" id="BART01022683">
    <property type="protein sequence ID" value="GAG99429.1"/>
    <property type="molecule type" value="Genomic_DNA"/>
</dbReference>
<comment type="caution">
    <text evidence="1">The sequence shown here is derived from an EMBL/GenBank/DDBJ whole genome shotgun (WGS) entry which is preliminary data.</text>
</comment>
<proteinExistence type="predicted"/>
<dbReference type="InterPro" id="IPR037171">
    <property type="entry name" value="NagB/RpiA_transferase-like"/>
</dbReference>
<dbReference type="Gene3D" id="3.40.50.10470">
    <property type="entry name" value="Translation initiation factor eif-2b, domain 2"/>
    <property type="match status" value="1"/>
</dbReference>
<dbReference type="SUPFAM" id="SSF100950">
    <property type="entry name" value="NagB/RpiA/CoA transferase-like"/>
    <property type="match status" value="1"/>
</dbReference>
<dbReference type="InterPro" id="IPR000649">
    <property type="entry name" value="IF-2B-related"/>
</dbReference>
<accession>X1BUK5</accession>
<organism evidence="1">
    <name type="scientific">marine sediment metagenome</name>
    <dbReference type="NCBI Taxonomy" id="412755"/>
    <lineage>
        <taxon>unclassified sequences</taxon>
        <taxon>metagenomes</taxon>
        <taxon>ecological metagenomes</taxon>
    </lineage>
</organism>
<reference evidence="1" key="1">
    <citation type="journal article" date="2014" name="Front. Microbiol.">
        <title>High frequency of phylogenetically diverse reductive dehalogenase-homologous genes in deep subseafloor sedimentary metagenomes.</title>
        <authorList>
            <person name="Kawai M."/>
            <person name="Futagami T."/>
            <person name="Toyoda A."/>
            <person name="Takaki Y."/>
            <person name="Nishi S."/>
            <person name="Hori S."/>
            <person name="Arai W."/>
            <person name="Tsubouchi T."/>
            <person name="Morono Y."/>
            <person name="Uchiyama I."/>
            <person name="Ito T."/>
            <person name="Fujiyama A."/>
            <person name="Inagaki F."/>
            <person name="Takami H."/>
        </authorList>
    </citation>
    <scope>NUCLEOTIDE SEQUENCE</scope>
    <source>
        <strain evidence="1">Expedition CK06-06</strain>
    </source>
</reference>
<protein>
    <recommendedName>
        <fullName evidence="2">Ribose 1,5-bisphosphate isomerase</fullName>
    </recommendedName>
</protein>
<feature type="non-terminal residue" evidence="1">
    <location>
        <position position="1"/>
    </location>
</feature>
<name>X1BUK5_9ZZZZ</name>
<dbReference type="InterPro" id="IPR042529">
    <property type="entry name" value="IF_2B-like_C"/>
</dbReference>
<evidence type="ECO:0008006" key="2">
    <source>
        <dbReference type="Google" id="ProtNLM"/>
    </source>
</evidence>
<dbReference type="Pfam" id="PF01008">
    <property type="entry name" value="IF-2B"/>
    <property type="match status" value="1"/>
</dbReference>